<proteinExistence type="predicted"/>
<feature type="compositionally biased region" description="Basic and acidic residues" evidence="1">
    <location>
        <begin position="54"/>
        <end position="67"/>
    </location>
</feature>
<evidence type="ECO:0000313" key="3">
    <source>
        <dbReference type="Proteomes" id="UP001336835"/>
    </source>
</evidence>
<accession>A0ABU7I2D7</accession>
<dbReference type="Pfam" id="PF17653">
    <property type="entry name" value="DUF5522"/>
    <property type="match status" value="1"/>
</dbReference>
<reference evidence="2 3" key="1">
    <citation type="submission" date="2024-01" db="EMBL/GenBank/DDBJ databases">
        <title>Pedobacter sp. nov., isolated from fresh soil.</title>
        <authorList>
            <person name="Le N.T.T."/>
        </authorList>
    </citation>
    <scope>NUCLEOTIDE SEQUENCE [LARGE SCALE GENOMIC DNA]</scope>
    <source>
        <strain evidence="2 3">KR3-3</strain>
    </source>
</reference>
<evidence type="ECO:0000256" key="1">
    <source>
        <dbReference type="SAM" id="MobiDB-lite"/>
    </source>
</evidence>
<feature type="region of interest" description="Disordered" evidence="1">
    <location>
        <begin position="40"/>
        <end position="67"/>
    </location>
</feature>
<dbReference type="EMBL" id="JAZDQT010000001">
    <property type="protein sequence ID" value="MEE1943630.1"/>
    <property type="molecule type" value="Genomic_DNA"/>
</dbReference>
<dbReference type="InterPro" id="IPR040807">
    <property type="entry name" value="DUF5522"/>
</dbReference>
<gene>
    <name evidence="2" type="ORF">VRU48_00835</name>
</gene>
<organism evidence="2 3">
    <name type="scientific">Pedobacter albus</name>
    <dbReference type="NCBI Taxonomy" id="3113905"/>
    <lineage>
        <taxon>Bacteria</taxon>
        <taxon>Pseudomonadati</taxon>
        <taxon>Bacteroidota</taxon>
        <taxon>Sphingobacteriia</taxon>
        <taxon>Sphingobacteriales</taxon>
        <taxon>Sphingobacteriaceae</taxon>
        <taxon>Pedobacter</taxon>
    </lineage>
</organism>
<evidence type="ECO:0000313" key="2">
    <source>
        <dbReference type="EMBL" id="MEE1943630.1"/>
    </source>
</evidence>
<keyword evidence="3" id="KW-1185">Reference proteome</keyword>
<comment type="caution">
    <text evidence="2">The sequence shown here is derived from an EMBL/GenBank/DDBJ whole genome shotgun (WGS) entry which is preliminary data.</text>
</comment>
<protein>
    <submittedName>
        <fullName evidence="2">DUF5522 domain-containing protein</fullName>
    </submittedName>
</protein>
<sequence>MREGTDYYLNEDGLMVFTAEYHLKRGYCCKNKCKHCPWNYGKDNSRKRASATQFEKRDPNHATTKGD</sequence>
<dbReference type="RefSeq" id="WP_330106036.1">
    <property type="nucleotide sequence ID" value="NZ_JAZDQT010000001.1"/>
</dbReference>
<dbReference type="Proteomes" id="UP001336835">
    <property type="component" value="Unassembled WGS sequence"/>
</dbReference>
<name>A0ABU7I2D7_9SPHI</name>